<reference evidence="2" key="1">
    <citation type="submission" date="2020-06" db="EMBL/GenBank/DDBJ databases">
        <authorList>
            <person name="Li T."/>
            <person name="Hu X."/>
            <person name="Zhang T."/>
            <person name="Song X."/>
            <person name="Zhang H."/>
            <person name="Dai N."/>
            <person name="Sheng W."/>
            <person name="Hou X."/>
            <person name="Wei L."/>
        </authorList>
    </citation>
    <scope>NUCLEOTIDE SEQUENCE</scope>
    <source>
        <strain evidence="2">KEN1</strain>
        <tissue evidence="2">Leaf</tissue>
    </source>
</reference>
<proteinExistence type="predicted"/>
<name>A0AAW2STC1_9LAMI</name>
<dbReference type="EMBL" id="JACGWN010000016">
    <property type="protein sequence ID" value="KAL0395377.1"/>
    <property type="molecule type" value="Genomic_DNA"/>
</dbReference>
<feature type="region of interest" description="Disordered" evidence="1">
    <location>
        <begin position="62"/>
        <end position="130"/>
    </location>
</feature>
<evidence type="ECO:0000313" key="2">
    <source>
        <dbReference type="EMBL" id="KAL0395377.1"/>
    </source>
</evidence>
<comment type="caution">
    <text evidence="2">The sequence shown here is derived from an EMBL/GenBank/DDBJ whole genome shotgun (WGS) entry which is preliminary data.</text>
</comment>
<protein>
    <submittedName>
        <fullName evidence="2">Uncharacterized protein</fullName>
    </submittedName>
</protein>
<reference evidence="2" key="2">
    <citation type="journal article" date="2024" name="Plant">
        <title>Genomic evolution and insights into agronomic trait innovations of Sesamum species.</title>
        <authorList>
            <person name="Miao H."/>
            <person name="Wang L."/>
            <person name="Qu L."/>
            <person name="Liu H."/>
            <person name="Sun Y."/>
            <person name="Le M."/>
            <person name="Wang Q."/>
            <person name="Wei S."/>
            <person name="Zheng Y."/>
            <person name="Lin W."/>
            <person name="Duan Y."/>
            <person name="Cao H."/>
            <person name="Xiong S."/>
            <person name="Wang X."/>
            <person name="Wei L."/>
            <person name="Li C."/>
            <person name="Ma Q."/>
            <person name="Ju M."/>
            <person name="Zhao R."/>
            <person name="Li G."/>
            <person name="Mu C."/>
            <person name="Tian Q."/>
            <person name="Mei H."/>
            <person name="Zhang T."/>
            <person name="Gao T."/>
            <person name="Zhang H."/>
        </authorList>
    </citation>
    <scope>NUCLEOTIDE SEQUENCE</scope>
    <source>
        <strain evidence="2">KEN1</strain>
    </source>
</reference>
<gene>
    <name evidence="2" type="ORF">Slati_4503900</name>
</gene>
<accession>A0AAW2STC1</accession>
<sequence>MLRTSKSSSIQLEHALMMVGFMKSHLLSGILRSTSLTVTWMLAAKATPSWWAFIQEYYASDTDTGSANMNVGKICRPPRTEPQSPTQPSSHNSNATPSSCASNEPDIMAKSPSPLLDRYLIHRPPKKPKL</sequence>
<dbReference type="AlphaFoldDB" id="A0AAW2STC1"/>
<feature type="compositionally biased region" description="Polar residues" evidence="1">
    <location>
        <begin position="81"/>
        <end position="102"/>
    </location>
</feature>
<feature type="compositionally biased region" description="Basic residues" evidence="1">
    <location>
        <begin position="121"/>
        <end position="130"/>
    </location>
</feature>
<organism evidence="2">
    <name type="scientific">Sesamum latifolium</name>
    <dbReference type="NCBI Taxonomy" id="2727402"/>
    <lineage>
        <taxon>Eukaryota</taxon>
        <taxon>Viridiplantae</taxon>
        <taxon>Streptophyta</taxon>
        <taxon>Embryophyta</taxon>
        <taxon>Tracheophyta</taxon>
        <taxon>Spermatophyta</taxon>
        <taxon>Magnoliopsida</taxon>
        <taxon>eudicotyledons</taxon>
        <taxon>Gunneridae</taxon>
        <taxon>Pentapetalae</taxon>
        <taxon>asterids</taxon>
        <taxon>lamiids</taxon>
        <taxon>Lamiales</taxon>
        <taxon>Pedaliaceae</taxon>
        <taxon>Sesamum</taxon>
    </lineage>
</organism>
<evidence type="ECO:0000256" key="1">
    <source>
        <dbReference type="SAM" id="MobiDB-lite"/>
    </source>
</evidence>